<protein>
    <recommendedName>
        <fullName evidence="4">Pilus assembly protein</fullName>
    </recommendedName>
</protein>
<dbReference type="RefSeq" id="WP_175205142.1">
    <property type="nucleotide sequence ID" value="NZ_CADILG010000001.1"/>
</dbReference>
<feature type="signal peptide" evidence="1">
    <location>
        <begin position="1"/>
        <end position="22"/>
    </location>
</feature>
<evidence type="ECO:0000313" key="2">
    <source>
        <dbReference type="EMBL" id="CAB3820836.1"/>
    </source>
</evidence>
<dbReference type="Proteomes" id="UP000494117">
    <property type="component" value="Unassembled WGS sequence"/>
</dbReference>
<evidence type="ECO:0008006" key="4">
    <source>
        <dbReference type="Google" id="ProtNLM"/>
    </source>
</evidence>
<dbReference type="EMBL" id="CADILG010000001">
    <property type="protein sequence ID" value="CAB3820836.1"/>
    <property type="molecule type" value="Genomic_DNA"/>
</dbReference>
<proteinExistence type="predicted"/>
<accession>A0A6S7BW27</accession>
<organism evidence="2 3">
    <name type="scientific">Achromobacter anxifer</name>
    <dbReference type="NCBI Taxonomy" id="1287737"/>
    <lineage>
        <taxon>Bacteria</taxon>
        <taxon>Pseudomonadati</taxon>
        <taxon>Pseudomonadota</taxon>
        <taxon>Betaproteobacteria</taxon>
        <taxon>Burkholderiales</taxon>
        <taxon>Alcaligenaceae</taxon>
        <taxon>Achromobacter</taxon>
    </lineage>
</organism>
<dbReference type="AlphaFoldDB" id="A0A6S7BW27"/>
<reference evidence="2 3" key="1">
    <citation type="submission" date="2020-04" db="EMBL/GenBank/DDBJ databases">
        <authorList>
            <person name="De Canck E."/>
        </authorList>
    </citation>
    <scope>NUCLEOTIDE SEQUENCE [LARGE SCALE GENOMIC DNA]</scope>
    <source>
        <strain evidence="2 3">LMG 26858</strain>
    </source>
</reference>
<dbReference type="Gene3D" id="2.60.40.10">
    <property type="entry name" value="Immunoglobulins"/>
    <property type="match status" value="1"/>
</dbReference>
<gene>
    <name evidence="2" type="ORF">LMG26858_00186</name>
</gene>
<feature type="chain" id="PRO_5028885292" description="Pilus assembly protein" evidence="1">
    <location>
        <begin position="23"/>
        <end position="227"/>
    </location>
</feature>
<dbReference type="InterPro" id="IPR013783">
    <property type="entry name" value="Ig-like_fold"/>
</dbReference>
<evidence type="ECO:0000256" key="1">
    <source>
        <dbReference type="SAM" id="SignalP"/>
    </source>
</evidence>
<keyword evidence="3" id="KW-1185">Reference proteome</keyword>
<sequence length="227" mass="24646">MRRTTLPLLFGLTLLAVTQARAEGELMVMPARLKVFNGHEYGVTLKNLGDAPLYLSISLMKVTNPGLTPEDKVPLSELEHPGLLANADKLTLGPGQSRAVSLKSLSVPAAEELYRLYVVPVKAMQVDAAPQDKITAPMSVSVGYGVLIHHMPPPAQQRSAWSYRCENGGVTLENTGNVHLSISDISASDRKRPLGKAALFPGTPQHFAENRLTVQIDETRQTIDCRS</sequence>
<name>A0A6S7BW27_9BURK</name>
<keyword evidence="1" id="KW-0732">Signal</keyword>
<evidence type="ECO:0000313" key="3">
    <source>
        <dbReference type="Proteomes" id="UP000494117"/>
    </source>
</evidence>